<reference evidence="1 2" key="1">
    <citation type="submission" date="2019-10" db="EMBL/GenBank/DDBJ databases">
        <authorList>
            <person name="Palmer J.M."/>
        </authorList>
    </citation>
    <scope>NUCLEOTIDE SEQUENCE [LARGE SCALE GENOMIC DNA]</scope>
    <source>
        <strain evidence="1 2">TWF694</strain>
    </source>
</reference>
<comment type="caution">
    <text evidence="1">The sequence shown here is derived from an EMBL/GenBank/DDBJ whole genome shotgun (WGS) entry which is preliminary data.</text>
</comment>
<dbReference type="EMBL" id="JAVHJO010000013">
    <property type="protein sequence ID" value="KAK6529981.1"/>
    <property type="molecule type" value="Genomic_DNA"/>
</dbReference>
<evidence type="ECO:0008006" key="3">
    <source>
        <dbReference type="Google" id="ProtNLM"/>
    </source>
</evidence>
<name>A0AAV9WXV6_9PEZI</name>
<keyword evidence="2" id="KW-1185">Reference proteome</keyword>
<proteinExistence type="predicted"/>
<dbReference type="AlphaFoldDB" id="A0AAV9WXV6"/>
<sequence>MDMGLNCEISGEGIKYFLGHQRKLRLLSGQNSRWMKSALEITDHKSLLDVHIADYSKDGSFSLVTHILNSLGPVENRIELTLSRPVYTTRQLVREIVTFLNNWIAPFLSKYPPEYGFELVLAWVPQIHPALRARLPNRTLNAFNACVFVRRLKLELLLTGLRPTGTAPEKSVVFSWGRIEKLDLRITVVDLYADV</sequence>
<protein>
    <recommendedName>
        <fullName evidence="3">LAGLIDADG endonuclease</fullName>
    </recommendedName>
</protein>
<dbReference type="Proteomes" id="UP001365542">
    <property type="component" value="Unassembled WGS sequence"/>
</dbReference>
<evidence type="ECO:0000313" key="1">
    <source>
        <dbReference type="EMBL" id="KAK6529981.1"/>
    </source>
</evidence>
<accession>A0AAV9WXV6</accession>
<gene>
    <name evidence="1" type="ORF">TWF694_003358</name>
</gene>
<evidence type="ECO:0000313" key="2">
    <source>
        <dbReference type="Proteomes" id="UP001365542"/>
    </source>
</evidence>
<organism evidence="1 2">
    <name type="scientific">Orbilia ellipsospora</name>
    <dbReference type="NCBI Taxonomy" id="2528407"/>
    <lineage>
        <taxon>Eukaryota</taxon>
        <taxon>Fungi</taxon>
        <taxon>Dikarya</taxon>
        <taxon>Ascomycota</taxon>
        <taxon>Pezizomycotina</taxon>
        <taxon>Orbiliomycetes</taxon>
        <taxon>Orbiliales</taxon>
        <taxon>Orbiliaceae</taxon>
        <taxon>Orbilia</taxon>
    </lineage>
</organism>